<sequence>MEDQSSGTTNQQVFGPFPQRLMDENYASGSDFLPQHTLKRRVCEEINIPQLTRLNLSWRKTEDFCGSGLFLREVRLFLLIRGKSKQEENVLVLRDERGH</sequence>
<reference evidence="1 2" key="1">
    <citation type="journal article" date="2019" name="Sci. Rep.">
        <title>Orb-weaving spider Araneus ventricosus genome elucidates the spidroin gene catalogue.</title>
        <authorList>
            <person name="Kono N."/>
            <person name="Nakamura H."/>
            <person name="Ohtoshi R."/>
            <person name="Moran D.A.P."/>
            <person name="Shinohara A."/>
            <person name="Yoshida Y."/>
            <person name="Fujiwara M."/>
            <person name="Mori M."/>
            <person name="Tomita M."/>
            <person name="Arakawa K."/>
        </authorList>
    </citation>
    <scope>NUCLEOTIDE SEQUENCE [LARGE SCALE GENOMIC DNA]</scope>
</reference>
<evidence type="ECO:0000313" key="1">
    <source>
        <dbReference type="EMBL" id="GBN00474.1"/>
    </source>
</evidence>
<dbReference type="Proteomes" id="UP000499080">
    <property type="component" value="Unassembled WGS sequence"/>
</dbReference>
<keyword evidence="2" id="KW-1185">Reference proteome</keyword>
<organism evidence="1 2">
    <name type="scientific">Araneus ventricosus</name>
    <name type="common">Orbweaver spider</name>
    <name type="synonym">Epeira ventricosa</name>
    <dbReference type="NCBI Taxonomy" id="182803"/>
    <lineage>
        <taxon>Eukaryota</taxon>
        <taxon>Metazoa</taxon>
        <taxon>Ecdysozoa</taxon>
        <taxon>Arthropoda</taxon>
        <taxon>Chelicerata</taxon>
        <taxon>Arachnida</taxon>
        <taxon>Araneae</taxon>
        <taxon>Araneomorphae</taxon>
        <taxon>Entelegynae</taxon>
        <taxon>Araneoidea</taxon>
        <taxon>Araneidae</taxon>
        <taxon>Araneus</taxon>
    </lineage>
</organism>
<dbReference type="EMBL" id="BGPR01004520">
    <property type="protein sequence ID" value="GBN00474.1"/>
    <property type="molecule type" value="Genomic_DNA"/>
</dbReference>
<gene>
    <name evidence="1" type="ORF">AVEN_21281_1</name>
</gene>
<name>A0A4Y2KCS4_ARAVE</name>
<comment type="caution">
    <text evidence="1">The sequence shown here is derived from an EMBL/GenBank/DDBJ whole genome shotgun (WGS) entry which is preliminary data.</text>
</comment>
<accession>A0A4Y2KCS4</accession>
<protein>
    <submittedName>
        <fullName evidence="1">Uncharacterized protein</fullName>
    </submittedName>
</protein>
<evidence type="ECO:0000313" key="2">
    <source>
        <dbReference type="Proteomes" id="UP000499080"/>
    </source>
</evidence>
<dbReference type="AlphaFoldDB" id="A0A4Y2KCS4"/>
<proteinExistence type="predicted"/>